<accession>A0A0E4H1C9</accession>
<comment type="similarity">
    <text evidence="1">Belongs to the FAH family.</text>
</comment>
<protein>
    <submittedName>
        <fullName evidence="4">HpcE protein</fullName>
    </submittedName>
</protein>
<sequence>MKLATIRTGSGTAAVRIDEDGATELGAEDLGAFLAQPDWKLSARMADGPRHRLATLDYAPLVLRPEKIICVGLNYRTHILEMGRELPEYPTLFAKYARALVGAFDPVELPTGSDQVDWEAELGVVIGAEVRRASPAQAVEAIAGYTVVNDVTARDFQYRSPQWLQGKTFERSTPIGPWLVVDESTPGEVRCEVDGDVVQKGDATNLVFSPEDLVTYISQLITLVPGDVIATGTPGGVGHARKPPRYLGAGSQLVTRIAGVGEQRNPIVQAR</sequence>
<dbReference type="AlphaFoldDB" id="A0A0E4H1C9"/>
<dbReference type="InterPro" id="IPR051121">
    <property type="entry name" value="FAH"/>
</dbReference>
<feature type="domain" description="Fumarylacetoacetase-like C-terminal" evidence="3">
    <location>
        <begin position="67"/>
        <end position="268"/>
    </location>
</feature>
<dbReference type="PANTHER" id="PTHR42796">
    <property type="entry name" value="FUMARYLACETOACETATE HYDROLASE DOMAIN-CONTAINING PROTEIN 2A-RELATED"/>
    <property type="match status" value="1"/>
</dbReference>
<dbReference type="GO" id="GO:0019752">
    <property type="term" value="P:carboxylic acid metabolic process"/>
    <property type="evidence" value="ECO:0007669"/>
    <property type="project" value="UniProtKB-ARBA"/>
</dbReference>
<proteinExistence type="inferred from homology"/>
<dbReference type="Proteomes" id="UP000199251">
    <property type="component" value="Unassembled WGS sequence"/>
</dbReference>
<dbReference type="FunFam" id="3.90.850.10:FF:000002">
    <property type="entry name" value="2-hydroxyhepta-2,4-diene-1,7-dioate isomerase"/>
    <property type="match status" value="1"/>
</dbReference>
<dbReference type="Gene3D" id="3.90.850.10">
    <property type="entry name" value="Fumarylacetoacetase-like, C-terminal domain"/>
    <property type="match status" value="1"/>
</dbReference>
<evidence type="ECO:0000256" key="1">
    <source>
        <dbReference type="ARBA" id="ARBA00010211"/>
    </source>
</evidence>
<evidence type="ECO:0000256" key="2">
    <source>
        <dbReference type="ARBA" id="ARBA00022723"/>
    </source>
</evidence>
<keyword evidence="2" id="KW-0479">Metal-binding</keyword>
<evidence type="ECO:0000259" key="3">
    <source>
        <dbReference type="Pfam" id="PF01557"/>
    </source>
</evidence>
<evidence type="ECO:0000313" key="5">
    <source>
        <dbReference type="Proteomes" id="UP000199251"/>
    </source>
</evidence>
<reference evidence="4 5" key="1">
    <citation type="submission" date="2015-03" db="EMBL/GenBank/DDBJ databases">
        <authorList>
            <person name="Urmite Genomes"/>
        </authorList>
    </citation>
    <scope>NUCLEOTIDE SEQUENCE [LARGE SCALE GENOMIC DNA]</scope>
    <source>
        <strain evidence="4 5">CSUR P1491</strain>
    </source>
</reference>
<dbReference type="InterPro" id="IPR011234">
    <property type="entry name" value="Fumarylacetoacetase-like_C"/>
</dbReference>
<name>A0A0E4H1C9_MYCLN</name>
<dbReference type="InterPro" id="IPR036663">
    <property type="entry name" value="Fumarylacetoacetase_C_sf"/>
</dbReference>
<dbReference type="PANTHER" id="PTHR42796:SF4">
    <property type="entry name" value="FUMARYLACETOACETATE HYDROLASE DOMAIN-CONTAINING PROTEIN 2A"/>
    <property type="match status" value="1"/>
</dbReference>
<dbReference type="OrthoDB" id="9805307at2"/>
<organism evidence="4 5">
    <name type="scientific">Mycobacterium lentiflavum</name>
    <dbReference type="NCBI Taxonomy" id="141349"/>
    <lineage>
        <taxon>Bacteria</taxon>
        <taxon>Bacillati</taxon>
        <taxon>Actinomycetota</taxon>
        <taxon>Actinomycetes</taxon>
        <taxon>Mycobacteriales</taxon>
        <taxon>Mycobacteriaceae</taxon>
        <taxon>Mycobacterium</taxon>
        <taxon>Mycobacterium simiae complex</taxon>
    </lineage>
</organism>
<dbReference type="GO" id="GO:0046872">
    <property type="term" value="F:metal ion binding"/>
    <property type="evidence" value="ECO:0007669"/>
    <property type="project" value="UniProtKB-KW"/>
</dbReference>
<dbReference type="GO" id="GO:0016853">
    <property type="term" value="F:isomerase activity"/>
    <property type="evidence" value="ECO:0007669"/>
    <property type="project" value="UniProtKB-ARBA"/>
</dbReference>
<gene>
    <name evidence="4" type="ORF">BN1232_05650</name>
</gene>
<dbReference type="EMBL" id="CTEE01000001">
    <property type="protein sequence ID" value="CQD22515.1"/>
    <property type="molecule type" value="Genomic_DNA"/>
</dbReference>
<dbReference type="Pfam" id="PF01557">
    <property type="entry name" value="FAA_hydrolase"/>
    <property type="match status" value="1"/>
</dbReference>
<dbReference type="RefSeq" id="WP_090607891.1">
    <property type="nucleotide sequence ID" value="NZ_CTEE01000001.1"/>
</dbReference>
<dbReference type="STRING" id="141349.BN1232_05650"/>
<dbReference type="SUPFAM" id="SSF56529">
    <property type="entry name" value="FAH"/>
    <property type="match status" value="1"/>
</dbReference>
<evidence type="ECO:0000313" key="4">
    <source>
        <dbReference type="EMBL" id="CQD22515.1"/>
    </source>
</evidence>